<dbReference type="SMART" id="SM00355">
    <property type="entry name" value="ZnF_C2H2"/>
    <property type="match status" value="3"/>
</dbReference>
<organism evidence="13 14">
    <name type="scientific">Bifiguratus adelaidae</name>
    <dbReference type="NCBI Taxonomy" id="1938954"/>
    <lineage>
        <taxon>Eukaryota</taxon>
        <taxon>Fungi</taxon>
        <taxon>Fungi incertae sedis</taxon>
        <taxon>Mucoromycota</taxon>
        <taxon>Mucoromycotina</taxon>
        <taxon>Endogonomycetes</taxon>
        <taxon>Endogonales</taxon>
        <taxon>Endogonales incertae sedis</taxon>
        <taxon>Bifiguratus</taxon>
    </lineage>
</organism>
<keyword evidence="8" id="KW-0804">Transcription</keyword>
<dbReference type="InterPro" id="IPR013087">
    <property type="entry name" value="Znf_C2H2_type"/>
</dbReference>
<feature type="compositionally biased region" description="Polar residues" evidence="11">
    <location>
        <begin position="213"/>
        <end position="235"/>
    </location>
</feature>
<feature type="compositionally biased region" description="Low complexity" evidence="11">
    <location>
        <begin position="192"/>
        <end position="210"/>
    </location>
</feature>
<evidence type="ECO:0000256" key="8">
    <source>
        <dbReference type="ARBA" id="ARBA00023163"/>
    </source>
</evidence>
<feature type="domain" description="C2H2-type" evidence="12">
    <location>
        <begin position="23"/>
        <end position="50"/>
    </location>
</feature>
<dbReference type="PROSITE" id="PS50157">
    <property type="entry name" value="ZINC_FINGER_C2H2_2"/>
    <property type="match status" value="3"/>
</dbReference>
<evidence type="ECO:0000256" key="2">
    <source>
        <dbReference type="ARBA" id="ARBA00022723"/>
    </source>
</evidence>
<evidence type="ECO:0000256" key="10">
    <source>
        <dbReference type="PROSITE-ProRule" id="PRU00042"/>
    </source>
</evidence>
<evidence type="ECO:0000256" key="11">
    <source>
        <dbReference type="SAM" id="MobiDB-lite"/>
    </source>
</evidence>
<keyword evidence="4 10" id="KW-0863">Zinc-finger</keyword>
<dbReference type="PANTHER" id="PTHR47428:SF2">
    <property type="entry name" value="ZINC FINGER PROTEIN RSV1"/>
    <property type="match status" value="1"/>
</dbReference>
<feature type="domain" description="C2H2-type" evidence="12">
    <location>
        <begin position="51"/>
        <end position="80"/>
    </location>
</feature>
<name>A0A261Y2K9_9FUNG</name>
<sequence>MASFALHSILNELPAQQVESRPYKCHLCPKSFSRLEHQTRHIRTHTGEKPHPCTFPGCYKRFSRLDELTRHLRIHSTVKKRKERKVQPKVHHGLEFKEVNVILDGSAEYAQAAAAHSKNLQVSPYRSVSASTLAAASVLVHGSDPAPRSCTLQQCPIPNCSKAYWRQSHLTRHIKQHSEQDRQLLFTIRSQPCSPTSSSASSPVFSMSLPPSRASSPTLSAYPSSGFTTRQATPDSDSDALCTPETSPLIRPFGFSNVRSTHPIAAPASTSISLLSNTLPPLMPQEQDQQTMLPPLSSIVPQTHKPLLPPITSLLPPV</sequence>
<evidence type="ECO:0000313" key="14">
    <source>
        <dbReference type="Proteomes" id="UP000242875"/>
    </source>
</evidence>
<dbReference type="GO" id="GO:0000978">
    <property type="term" value="F:RNA polymerase II cis-regulatory region sequence-specific DNA binding"/>
    <property type="evidence" value="ECO:0007669"/>
    <property type="project" value="TreeGrafter"/>
</dbReference>
<keyword evidence="2" id="KW-0479">Metal-binding</keyword>
<dbReference type="GO" id="GO:0000433">
    <property type="term" value="P:carbon catabolite repression of transcription from RNA polymerase II promoter by glucose"/>
    <property type="evidence" value="ECO:0007669"/>
    <property type="project" value="TreeGrafter"/>
</dbReference>
<evidence type="ECO:0000256" key="9">
    <source>
        <dbReference type="ARBA" id="ARBA00023242"/>
    </source>
</evidence>
<dbReference type="GO" id="GO:0005737">
    <property type="term" value="C:cytoplasm"/>
    <property type="evidence" value="ECO:0007669"/>
    <property type="project" value="TreeGrafter"/>
</dbReference>
<dbReference type="PANTHER" id="PTHR47428">
    <property type="entry name" value="REGULATORY PROTEIN MIG1-RELATED"/>
    <property type="match status" value="1"/>
</dbReference>
<dbReference type="Gene3D" id="3.30.160.60">
    <property type="entry name" value="Classic Zinc Finger"/>
    <property type="match status" value="3"/>
</dbReference>
<comment type="caution">
    <text evidence="13">The sequence shown here is derived from an EMBL/GenBank/DDBJ whole genome shotgun (WGS) entry which is preliminary data.</text>
</comment>
<evidence type="ECO:0000259" key="12">
    <source>
        <dbReference type="PROSITE" id="PS50157"/>
    </source>
</evidence>
<evidence type="ECO:0000256" key="1">
    <source>
        <dbReference type="ARBA" id="ARBA00004123"/>
    </source>
</evidence>
<keyword evidence="3" id="KW-0677">Repeat</keyword>
<comment type="subcellular location">
    <subcellularLocation>
        <location evidence="1">Nucleus</location>
    </subcellularLocation>
</comment>
<reference evidence="13 14" key="1">
    <citation type="journal article" date="2017" name="Mycologia">
        <title>Bifiguratus adelaidae, gen. et sp. nov., a new member of Mucoromycotina in endophytic and soil-dwelling habitats.</title>
        <authorList>
            <person name="Torres-Cruz T.J."/>
            <person name="Billingsley Tobias T.L."/>
            <person name="Almatruk M."/>
            <person name="Hesse C."/>
            <person name="Kuske C.R."/>
            <person name="Desiro A."/>
            <person name="Benucci G.M."/>
            <person name="Bonito G."/>
            <person name="Stajich J.E."/>
            <person name="Dunlap C."/>
            <person name="Arnold A.E."/>
            <person name="Porras-Alfaro A."/>
        </authorList>
    </citation>
    <scope>NUCLEOTIDE SEQUENCE [LARGE SCALE GENOMIC DNA]</scope>
    <source>
        <strain evidence="13 14">AZ0501</strain>
    </source>
</reference>
<feature type="region of interest" description="Disordered" evidence="11">
    <location>
        <begin position="192"/>
        <end position="241"/>
    </location>
</feature>
<feature type="domain" description="C2H2-type" evidence="12">
    <location>
        <begin position="153"/>
        <end position="182"/>
    </location>
</feature>
<proteinExistence type="predicted"/>
<evidence type="ECO:0000256" key="7">
    <source>
        <dbReference type="ARBA" id="ARBA00023125"/>
    </source>
</evidence>
<dbReference type="EMBL" id="MVBO01000029">
    <property type="protein sequence ID" value="OZJ04831.1"/>
    <property type="molecule type" value="Genomic_DNA"/>
</dbReference>
<evidence type="ECO:0000256" key="5">
    <source>
        <dbReference type="ARBA" id="ARBA00022833"/>
    </source>
</evidence>
<evidence type="ECO:0000313" key="13">
    <source>
        <dbReference type="EMBL" id="OZJ04831.1"/>
    </source>
</evidence>
<dbReference type="GO" id="GO:0008270">
    <property type="term" value="F:zinc ion binding"/>
    <property type="evidence" value="ECO:0007669"/>
    <property type="project" value="UniProtKB-KW"/>
</dbReference>
<dbReference type="FunFam" id="3.30.160.60:FF:000100">
    <property type="entry name" value="Zinc finger 45-like"/>
    <property type="match status" value="1"/>
</dbReference>
<keyword evidence="14" id="KW-1185">Reference proteome</keyword>
<dbReference type="Proteomes" id="UP000242875">
    <property type="component" value="Unassembled WGS sequence"/>
</dbReference>
<evidence type="ECO:0000256" key="4">
    <source>
        <dbReference type="ARBA" id="ARBA00022771"/>
    </source>
</evidence>
<dbReference type="Pfam" id="PF00096">
    <property type="entry name" value="zf-C2H2"/>
    <property type="match status" value="3"/>
</dbReference>
<dbReference type="OrthoDB" id="654211at2759"/>
<evidence type="ECO:0000256" key="6">
    <source>
        <dbReference type="ARBA" id="ARBA00023015"/>
    </source>
</evidence>
<keyword evidence="5" id="KW-0862">Zinc</keyword>
<dbReference type="InterPro" id="IPR036236">
    <property type="entry name" value="Znf_C2H2_sf"/>
</dbReference>
<protein>
    <recommendedName>
        <fullName evidence="12">C2H2-type domain-containing protein</fullName>
    </recommendedName>
</protein>
<dbReference type="InterPro" id="IPR051007">
    <property type="entry name" value="creA/MIG_C2H2-ZnF"/>
</dbReference>
<keyword evidence="9" id="KW-0539">Nucleus</keyword>
<dbReference type="SUPFAM" id="SSF57667">
    <property type="entry name" value="beta-beta-alpha zinc fingers"/>
    <property type="match status" value="2"/>
</dbReference>
<dbReference type="PROSITE" id="PS00028">
    <property type="entry name" value="ZINC_FINGER_C2H2_1"/>
    <property type="match status" value="3"/>
</dbReference>
<evidence type="ECO:0000256" key="3">
    <source>
        <dbReference type="ARBA" id="ARBA00022737"/>
    </source>
</evidence>
<dbReference type="GO" id="GO:0005634">
    <property type="term" value="C:nucleus"/>
    <property type="evidence" value="ECO:0007669"/>
    <property type="project" value="UniProtKB-SubCell"/>
</dbReference>
<accession>A0A261Y2K9</accession>
<gene>
    <name evidence="13" type="ORF">BZG36_02348</name>
</gene>
<dbReference type="AlphaFoldDB" id="A0A261Y2K9"/>
<keyword evidence="7" id="KW-0238">DNA-binding</keyword>
<keyword evidence="6" id="KW-0805">Transcription regulation</keyword>
<dbReference type="FunFam" id="3.30.160.60:FF:000045">
    <property type="entry name" value="ZFP69 zinc finger protein B"/>
    <property type="match status" value="1"/>
</dbReference>